<reference evidence="2 3" key="1">
    <citation type="journal article" date="2023" name="Plants (Basel)">
        <title>Bridging the Gap: Combining Genomics and Transcriptomics Approaches to Understand Stylosanthes scabra, an Orphan Legume from the Brazilian Caatinga.</title>
        <authorList>
            <person name="Ferreira-Neto J.R.C."/>
            <person name="da Silva M.D."/>
            <person name="Binneck E."/>
            <person name="de Melo N.F."/>
            <person name="da Silva R.H."/>
            <person name="de Melo A.L.T.M."/>
            <person name="Pandolfi V."/>
            <person name="Bustamante F.O."/>
            <person name="Brasileiro-Vidal A.C."/>
            <person name="Benko-Iseppon A.M."/>
        </authorList>
    </citation>
    <scope>NUCLEOTIDE SEQUENCE [LARGE SCALE GENOMIC DNA]</scope>
    <source>
        <tissue evidence="2">Leaves</tissue>
    </source>
</reference>
<protein>
    <submittedName>
        <fullName evidence="2">Uncharacterized protein</fullName>
    </submittedName>
</protein>
<proteinExistence type="predicted"/>
<dbReference type="PANTHER" id="PTHR34222">
    <property type="entry name" value="GAG_PRE-INTEGRS DOMAIN-CONTAINING PROTEIN"/>
    <property type="match status" value="1"/>
</dbReference>
<keyword evidence="3" id="KW-1185">Reference proteome</keyword>
<sequence>MEIYQSRLPFAANSSTDSISHDKGKGKSRRGKSQGGKSHGGKNKLQCSYCGKLGHSVDTCYKKHGYPPHFKGKNGADSTGSFSAAFKTEGDSEKLSDCGHSSHVEDLGVTRWSSLLSKNKPYLHFLVALRGSTSLT</sequence>
<evidence type="ECO:0000256" key="1">
    <source>
        <dbReference type="SAM" id="MobiDB-lite"/>
    </source>
</evidence>
<comment type="caution">
    <text evidence="2">The sequence shown here is derived from an EMBL/GenBank/DDBJ whole genome shotgun (WGS) entry which is preliminary data.</text>
</comment>
<dbReference type="PANTHER" id="PTHR34222:SF100">
    <property type="entry name" value="CCHC-TYPE DOMAIN-CONTAINING PROTEIN"/>
    <property type="match status" value="1"/>
</dbReference>
<dbReference type="SUPFAM" id="SSF57756">
    <property type="entry name" value="Retrovirus zinc finger-like domains"/>
    <property type="match status" value="1"/>
</dbReference>
<evidence type="ECO:0000313" key="2">
    <source>
        <dbReference type="EMBL" id="MED6223264.1"/>
    </source>
</evidence>
<organism evidence="2 3">
    <name type="scientific">Stylosanthes scabra</name>
    <dbReference type="NCBI Taxonomy" id="79078"/>
    <lineage>
        <taxon>Eukaryota</taxon>
        <taxon>Viridiplantae</taxon>
        <taxon>Streptophyta</taxon>
        <taxon>Embryophyta</taxon>
        <taxon>Tracheophyta</taxon>
        <taxon>Spermatophyta</taxon>
        <taxon>Magnoliopsida</taxon>
        <taxon>eudicotyledons</taxon>
        <taxon>Gunneridae</taxon>
        <taxon>Pentapetalae</taxon>
        <taxon>rosids</taxon>
        <taxon>fabids</taxon>
        <taxon>Fabales</taxon>
        <taxon>Fabaceae</taxon>
        <taxon>Papilionoideae</taxon>
        <taxon>50 kb inversion clade</taxon>
        <taxon>dalbergioids sensu lato</taxon>
        <taxon>Dalbergieae</taxon>
        <taxon>Pterocarpus clade</taxon>
        <taxon>Stylosanthes</taxon>
    </lineage>
</organism>
<dbReference type="EMBL" id="JASCZI010272715">
    <property type="protein sequence ID" value="MED6223264.1"/>
    <property type="molecule type" value="Genomic_DNA"/>
</dbReference>
<feature type="region of interest" description="Disordered" evidence="1">
    <location>
        <begin position="1"/>
        <end position="45"/>
    </location>
</feature>
<evidence type="ECO:0000313" key="3">
    <source>
        <dbReference type="Proteomes" id="UP001341840"/>
    </source>
</evidence>
<dbReference type="Proteomes" id="UP001341840">
    <property type="component" value="Unassembled WGS sequence"/>
</dbReference>
<gene>
    <name evidence="2" type="ORF">PIB30_072342</name>
</gene>
<name>A0ABU6ZMP0_9FABA</name>
<accession>A0ABU6ZMP0</accession>
<dbReference type="InterPro" id="IPR036875">
    <property type="entry name" value="Znf_CCHC_sf"/>
</dbReference>